<evidence type="ECO:0000256" key="13">
    <source>
        <dbReference type="ARBA" id="ARBA00022909"/>
    </source>
</evidence>
<comment type="pathway">
    <text evidence="2">Cofactor biosynthesis; tetrahydrofolate biosynthesis; 7,8-dihydrofolate from 2-amino-4-hydroxy-6-hydroxymethyl-7,8-dihydropteridine diphosphate and 4-aminobenzoate: step 2/2.</text>
</comment>
<evidence type="ECO:0000256" key="10">
    <source>
        <dbReference type="ARBA" id="ARBA00022741"/>
    </source>
</evidence>
<dbReference type="RefSeq" id="WP_343817010.1">
    <property type="nucleotide sequence ID" value="NZ_BAAAFA010000005.1"/>
</dbReference>
<dbReference type="EC" id="6.3.2.17" evidence="6"/>
<organism evidence="24 25">
    <name type="scientific">Colwellia asteriadis</name>
    <dbReference type="NCBI Taxonomy" id="517723"/>
    <lineage>
        <taxon>Bacteria</taxon>
        <taxon>Pseudomonadati</taxon>
        <taxon>Pseudomonadota</taxon>
        <taxon>Gammaproteobacteria</taxon>
        <taxon>Alteromonadales</taxon>
        <taxon>Colwelliaceae</taxon>
        <taxon>Colwellia</taxon>
    </lineage>
</organism>
<dbReference type="InterPro" id="IPR013221">
    <property type="entry name" value="Mur_ligase_cen"/>
</dbReference>
<comment type="catalytic activity">
    <reaction evidence="20">
        <text>7,8-dihydropteroate + L-glutamate + ATP = 7,8-dihydrofolate + ADP + phosphate + H(+)</text>
        <dbReference type="Rhea" id="RHEA:23584"/>
        <dbReference type="ChEBI" id="CHEBI:15378"/>
        <dbReference type="ChEBI" id="CHEBI:17839"/>
        <dbReference type="ChEBI" id="CHEBI:29985"/>
        <dbReference type="ChEBI" id="CHEBI:30616"/>
        <dbReference type="ChEBI" id="CHEBI:43474"/>
        <dbReference type="ChEBI" id="CHEBI:57451"/>
        <dbReference type="ChEBI" id="CHEBI:456216"/>
        <dbReference type="EC" id="6.3.2.12"/>
    </reaction>
</comment>
<proteinExistence type="inferred from homology"/>
<evidence type="ECO:0000256" key="4">
    <source>
        <dbReference type="ARBA" id="ARBA00008276"/>
    </source>
</evidence>
<keyword evidence="25" id="KW-1185">Reference proteome</keyword>
<evidence type="ECO:0000256" key="18">
    <source>
        <dbReference type="ARBA" id="ARBA00047808"/>
    </source>
</evidence>
<keyword evidence="9" id="KW-0479">Metal-binding</keyword>
<evidence type="ECO:0000259" key="22">
    <source>
        <dbReference type="Pfam" id="PF02875"/>
    </source>
</evidence>
<keyword evidence="13" id="KW-0289">Folate biosynthesis</keyword>
<dbReference type="InterPro" id="IPR001645">
    <property type="entry name" value="Folylpolyglutamate_synth"/>
</dbReference>
<comment type="function">
    <text evidence="1">Functions in two distinct reactions of the de novo folate biosynthetic pathway. Catalyzes the addition of a glutamate residue to dihydropteroate (7,8-dihydropteroate or H2Pte) to form dihydrofolate (7,8-dihydrofolate monoglutamate or H2Pte-Glu). Also catalyzes successive additions of L-glutamate to tetrahydrofolate or 10-formyltetrahydrofolate or 5,10-methylenetetrahydrofolate, leading to folylpolyglutamate derivatives.</text>
</comment>
<feature type="domain" description="Mur ligase C-terminal" evidence="22">
    <location>
        <begin position="302"/>
        <end position="429"/>
    </location>
</feature>
<gene>
    <name evidence="24" type="primary">folC</name>
    <name evidence="24" type="ORF">GCM10009111_17280</name>
</gene>
<dbReference type="PIRSF" id="PIRSF001563">
    <property type="entry name" value="Folylpolyglu_synth"/>
    <property type="match status" value="1"/>
</dbReference>
<dbReference type="SUPFAM" id="SSF53244">
    <property type="entry name" value="MurD-like peptide ligases, peptide-binding domain"/>
    <property type="match status" value="1"/>
</dbReference>
<evidence type="ECO:0000256" key="20">
    <source>
        <dbReference type="ARBA" id="ARBA00049161"/>
    </source>
</evidence>
<evidence type="ECO:0000256" key="9">
    <source>
        <dbReference type="ARBA" id="ARBA00022723"/>
    </source>
</evidence>
<evidence type="ECO:0000256" key="5">
    <source>
        <dbReference type="ARBA" id="ARBA00013023"/>
    </source>
</evidence>
<evidence type="ECO:0000256" key="7">
    <source>
        <dbReference type="ARBA" id="ARBA00019357"/>
    </source>
</evidence>
<evidence type="ECO:0000256" key="11">
    <source>
        <dbReference type="ARBA" id="ARBA00022840"/>
    </source>
</evidence>
<evidence type="ECO:0000256" key="8">
    <source>
        <dbReference type="ARBA" id="ARBA00022598"/>
    </source>
</evidence>
<dbReference type="Proteomes" id="UP001500021">
    <property type="component" value="Unassembled WGS sequence"/>
</dbReference>
<comment type="catalytic activity">
    <reaction evidence="19">
        <text>(6R)-5,10-methylenetetrahydrofolyl-(gamma-L-Glu)(n) + L-glutamate + ATP = (6R)-5,10-methylenetetrahydrofolyl-(gamma-L-Glu)(n+1) + ADP + phosphate + H(+)</text>
        <dbReference type="Rhea" id="RHEA:51912"/>
        <dbReference type="Rhea" id="RHEA-COMP:13257"/>
        <dbReference type="Rhea" id="RHEA-COMP:13258"/>
        <dbReference type="ChEBI" id="CHEBI:15378"/>
        <dbReference type="ChEBI" id="CHEBI:29985"/>
        <dbReference type="ChEBI" id="CHEBI:30616"/>
        <dbReference type="ChEBI" id="CHEBI:43474"/>
        <dbReference type="ChEBI" id="CHEBI:136572"/>
        <dbReference type="ChEBI" id="CHEBI:456216"/>
        <dbReference type="EC" id="6.3.2.17"/>
    </reaction>
</comment>
<dbReference type="Pfam" id="PF08245">
    <property type="entry name" value="Mur_ligase_M"/>
    <property type="match status" value="1"/>
</dbReference>
<dbReference type="Pfam" id="PF02875">
    <property type="entry name" value="Mur_ligase_C"/>
    <property type="match status" value="1"/>
</dbReference>
<evidence type="ECO:0000256" key="17">
    <source>
        <dbReference type="ARBA" id="ARBA00047493"/>
    </source>
</evidence>
<evidence type="ECO:0000256" key="6">
    <source>
        <dbReference type="ARBA" id="ARBA00013025"/>
    </source>
</evidence>
<evidence type="ECO:0000256" key="2">
    <source>
        <dbReference type="ARBA" id="ARBA00004799"/>
    </source>
</evidence>
<dbReference type="Gene3D" id="3.40.1190.10">
    <property type="entry name" value="Mur-like, catalytic domain"/>
    <property type="match status" value="1"/>
</dbReference>
<reference evidence="25" key="1">
    <citation type="journal article" date="2019" name="Int. J. Syst. Evol. Microbiol.">
        <title>The Global Catalogue of Microorganisms (GCM) 10K type strain sequencing project: providing services to taxonomists for standard genome sequencing and annotation.</title>
        <authorList>
            <consortium name="The Broad Institute Genomics Platform"/>
            <consortium name="The Broad Institute Genome Sequencing Center for Infectious Disease"/>
            <person name="Wu L."/>
            <person name="Ma J."/>
        </authorList>
    </citation>
    <scope>NUCLEOTIDE SEQUENCE [LARGE SCALE GENOMIC DNA]</scope>
    <source>
        <strain evidence="25">JCM 15608</strain>
    </source>
</reference>
<dbReference type="Gene3D" id="3.90.190.20">
    <property type="entry name" value="Mur ligase, C-terminal domain"/>
    <property type="match status" value="1"/>
</dbReference>
<name>A0ABP3WJ86_9GAMM</name>
<comment type="pathway">
    <text evidence="3">Cofactor biosynthesis; tetrahydrofolylpolyglutamate biosynthesis.</text>
</comment>
<evidence type="ECO:0000256" key="21">
    <source>
        <dbReference type="PIRNR" id="PIRNR001563"/>
    </source>
</evidence>
<keyword evidence="11 21" id="KW-0067">ATP-binding</keyword>
<keyword evidence="10 21" id="KW-0547">Nucleotide-binding</keyword>
<sequence length="442" mass="49031">MSSCHLTPYLQFTRLDEWLSYLENLHTKEIDLGLTRIKQVADILAIDLSFATVITVAGTNGKGTTCAFMENALLGDTTHGKANSVAVYSSPHIEHFNERLRINKRDVNDAALIKAFIQIEQARGTISLSYYEYTTLAALLVLMVEKPNYIILEVGLGGRLDATNIIDANVAVITTIDLDHQSFLGNDRETIGFEKAGIMRANQNIVIGDTNAPKSVIAHANSLGDNGRVYLRNDNFCIYEETSTEATSSWTWQYQSTSFTKLNSPFIPRDNVATALMVLLSLGIKLSTAFINQIIEKTKVAGRTEVFKQSNGCDIVLDVGHNPQATRYLAGYLQKMKLTKPNSNRKVYAVVAMLGDKDISNSLLGLKDEIDYWYTSELNVPRAAPISLMTEKLNAFTNNINCFDNIGEAFRIANEQANTDDLILVFGSFYTVAAIRQQLLIN</sequence>
<feature type="domain" description="Mur ligase central" evidence="23">
    <location>
        <begin position="56"/>
        <end position="280"/>
    </location>
</feature>
<comment type="caution">
    <text evidence="24">The sequence shown here is derived from an EMBL/GenBank/DDBJ whole genome shotgun (WGS) entry which is preliminary data.</text>
</comment>
<comment type="similarity">
    <text evidence="4 21">Belongs to the folylpolyglutamate synthase family.</text>
</comment>
<dbReference type="PANTHER" id="PTHR11136">
    <property type="entry name" value="FOLYLPOLYGLUTAMATE SYNTHASE-RELATED"/>
    <property type="match status" value="1"/>
</dbReference>
<evidence type="ECO:0000256" key="1">
    <source>
        <dbReference type="ARBA" id="ARBA00002714"/>
    </source>
</evidence>
<dbReference type="NCBIfam" id="NF008101">
    <property type="entry name" value="PRK10846.1"/>
    <property type="match status" value="1"/>
</dbReference>
<dbReference type="InterPro" id="IPR036615">
    <property type="entry name" value="Mur_ligase_C_dom_sf"/>
</dbReference>
<dbReference type="InterPro" id="IPR018109">
    <property type="entry name" value="Folylpolyglutamate_synth_CS"/>
</dbReference>
<evidence type="ECO:0000259" key="23">
    <source>
        <dbReference type="Pfam" id="PF08245"/>
    </source>
</evidence>
<protein>
    <recommendedName>
        <fullName evidence="7">Dihydrofolate synthase/folylpolyglutamate synthase</fullName>
        <ecNumber evidence="5">6.3.2.12</ecNumber>
        <ecNumber evidence="6">6.3.2.17</ecNumber>
    </recommendedName>
    <alternativeName>
        <fullName evidence="16">Folylpoly-gamma-glutamate synthetase-dihydrofolate synthetase</fullName>
    </alternativeName>
    <alternativeName>
        <fullName evidence="14">Folylpolyglutamate synthetase</fullName>
    </alternativeName>
    <alternativeName>
        <fullName evidence="15">Tetrahydrofolylpolyglutamate synthase</fullName>
    </alternativeName>
</protein>
<evidence type="ECO:0000256" key="14">
    <source>
        <dbReference type="ARBA" id="ARBA00030048"/>
    </source>
</evidence>
<evidence type="ECO:0000256" key="15">
    <source>
        <dbReference type="ARBA" id="ARBA00030592"/>
    </source>
</evidence>
<dbReference type="NCBIfam" id="TIGR01499">
    <property type="entry name" value="folC"/>
    <property type="match status" value="1"/>
</dbReference>
<dbReference type="EC" id="6.3.2.12" evidence="5"/>
<dbReference type="InterPro" id="IPR004101">
    <property type="entry name" value="Mur_ligase_C"/>
</dbReference>
<keyword evidence="12" id="KW-0460">Magnesium</keyword>
<dbReference type="SUPFAM" id="SSF53623">
    <property type="entry name" value="MurD-like peptide ligases, catalytic domain"/>
    <property type="match status" value="1"/>
</dbReference>
<keyword evidence="8 21" id="KW-0436">Ligase</keyword>
<comment type="catalytic activity">
    <reaction evidence="18">
        <text>10-formyltetrahydrofolyl-(gamma-L-Glu)(n) + L-glutamate + ATP = 10-formyltetrahydrofolyl-(gamma-L-Glu)(n+1) + ADP + phosphate + H(+)</text>
        <dbReference type="Rhea" id="RHEA:51904"/>
        <dbReference type="Rhea" id="RHEA-COMP:13088"/>
        <dbReference type="Rhea" id="RHEA-COMP:14300"/>
        <dbReference type="ChEBI" id="CHEBI:15378"/>
        <dbReference type="ChEBI" id="CHEBI:29985"/>
        <dbReference type="ChEBI" id="CHEBI:30616"/>
        <dbReference type="ChEBI" id="CHEBI:43474"/>
        <dbReference type="ChEBI" id="CHEBI:134413"/>
        <dbReference type="ChEBI" id="CHEBI:456216"/>
        <dbReference type="EC" id="6.3.2.17"/>
    </reaction>
</comment>
<evidence type="ECO:0000256" key="16">
    <source>
        <dbReference type="ARBA" id="ARBA00032510"/>
    </source>
</evidence>
<dbReference type="EMBL" id="BAAAFA010000005">
    <property type="protein sequence ID" value="GAA0816859.1"/>
    <property type="molecule type" value="Genomic_DNA"/>
</dbReference>
<evidence type="ECO:0000256" key="3">
    <source>
        <dbReference type="ARBA" id="ARBA00005150"/>
    </source>
</evidence>
<evidence type="ECO:0000256" key="19">
    <source>
        <dbReference type="ARBA" id="ARBA00049035"/>
    </source>
</evidence>
<evidence type="ECO:0000256" key="12">
    <source>
        <dbReference type="ARBA" id="ARBA00022842"/>
    </source>
</evidence>
<dbReference type="InterPro" id="IPR036565">
    <property type="entry name" value="Mur-like_cat_sf"/>
</dbReference>
<evidence type="ECO:0000313" key="25">
    <source>
        <dbReference type="Proteomes" id="UP001500021"/>
    </source>
</evidence>
<dbReference type="PROSITE" id="PS01012">
    <property type="entry name" value="FOLYLPOLYGLU_SYNT_2"/>
    <property type="match status" value="1"/>
</dbReference>
<accession>A0ABP3WJ86</accession>
<evidence type="ECO:0000313" key="24">
    <source>
        <dbReference type="EMBL" id="GAA0816859.1"/>
    </source>
</evidence>
<comment type="catalytic activity">
    <reaction evidence="17">
        <text>(6S)-5,6,7,8-tetrahydrofolyl-(gamma-L-Glu)(n) + L-glutamate + ATP = (6S)-5,6,7,8-tetrahydrofolyl-(gamma-L-Glu)(n+1) + ADP + phosphate + H(+)</text>
        <dbReference type="Rhea" id="RHEA:10580"/>
        <dbReference type="Rhea" id="RHEA-COMP:14738"/>
        <dbReference type="Rhea" id="RHEA-COMP:14740"/>
        <dbReference type="ChEBI" id="CHEBI:15378"/>
        <dbReference type="ChEBI" id="CHEBI:29985"/>
        <dbReference type="ChEBI" id="CHEBI:30616"/>
        <dbReference type="ChEBI" id="CHEBI:43474"/>
        <dbReference type="ChEBI" id="CHEBI:141005"/>
        <dbReference type="ChEBI" id="CHEBI:456216"/>
        <dbReference type="EC" id="6.3.2.17"/>
    </reaction>
</comment>
<dbReference type="PANTHER" id="PTHR11136:SF0">
    <property type="entry name" value="DIHYDROFOLATE SYNTHETASE-RELATED"/>
    <property type="match status" value="1"/>
</dbReference>